<proteinExistence type="predicted"/>
<evidence type="ECO:0000313" key="2">
    <source>
        <dbReference type="Proteomes" id="UP001164746"/>
    </source>
</evidence>
<organism evidence="1 2">
    <name type="scientific">Mya arenaria</name>
    <name type="common">Soft-shell clam</name>
    <dbReference type="NCBI Taxonomy" id="6604"/>
    <lineage>
        <taxon>Eukaryota</taxon>
        <taxon>Metazoa</taxon>
        <taxon>Spiralia</taxon>
        <taxon>Lophotrochozoa</taxon>
        <taxon>Mollusca</taxon>
        <taxon>Bivalvia</taxon>
        <taxon>Autobranchia</taxon>
        <taxon>Heteroconchia</taxon>
        <taxon>Euheterodonta</taxon>
        <taxon>Imparidentia</taxon>
        <taxon>Neoheterodontei</taxon>
        <taxon>Myida</taxon>
        <taxon>Myoidea</taxon>
        <taxon>Myidae</taxon>
        <taxon>Mya</taxon>
    </lineage>
</organism>
<dbReference type="Proteomes" id="UP001164746">
    <property type="component" value="Chromosome 12"/>
</dbReference>
<accession>A0ABY7FGF9</accession>
<evidence type="ECO:0000313" key="1">
    <source>
        <dbReference type="EMBL" id="WAR21202.1"/>
    </source>
</evidence>
<sequence>THFSGERFWKDNDLGVILLFDVNGIIAGIQSAFDKNTNPNQNNYPAPQMQNHPLVEEGGNYHSTAYFIPSDTICTTGRTSAEFHQIGTGRGLWIQNGTDPSSTAMIPTTIEEARASEWTEGECFISMGKHFWYKLSKDMDCNDFFPMFLLYNGGVLNGFGWGYLINIEASKRLEHPPPSTY</sequence>
<feature type="non-terminal residue" evidence="1">
    <location>
        <position position="1"/>
    </location>
</feature>
<name>A0ABY7FGF9_MYAAR</name>
<protein>
    <submittedName>
        <fullName evidence="1">Uncharacterized protein</fullName>
    </submittedName>
</protein>
<dbReference type="EMBL" id="CP111023">
    <property type="protein sequence ID" value="WAR21202.1"/>
    <property type="molecule type" value="Genomic_DNA"/>
</dbReference>
<keyword evidence="2" id="KW-1185">Reference proteome</keyword>
<gene>
    <name evidence="1" type="ORF">MAR_015176</name>
</gene>
<reference evidence="1" key="1">
    <citation type="submission" date="2022-11" db="EMBL/GenBank/DDBJ databases">
        <title>Centuries of genome instability and evolution in soft-shell clam transmissible cancer (bioRxiv).</title>
        <authorList>
            <person name="Hart S.F.M."/>
            <person name="Yonemitsu M.A."/>
            <person name="Giersch R.M."/>
            <person name="Beal B.F."/>
            <person name="Arriagada G."/>
            <person name="Davis B.W."/>
            <person name="Ostrander E.A."/>
            <person name="Goff S.P."/>
            <person name="Metzger M.J."/>
        </authorList>
    </citation>
    <scope>NUCLEOTIDE SEQUENCE</scope>
    <source>
        <strain evidence="1">MELC-2E11</strain>
        <tissue evidence="1">Siphon/mantle</tissue>
    </source>
</reference>
<feature type="non-terminal residue" evidence="1">
    <location>
        <position position="181"/>
    </location>
</feature>